<keyword evidence="3" id="KW-0378">Hydrolase</keyword>
<dbReference type="PANTHER" id="PTHR42908:SF8">
    <property type="entry name" value="TR-TYPE G DOMAIN-CONTAINING PROTEIN"/>
    <property type="match status" value="1"/>
</dbReference>
<dbReference type="FunFam" id="2.40.30.10:FF:000016">
    <property type="entry name" value="GTP-binding protein TypA"/>
    <property type="match status" value="1"/>
</dbReference>
<organism evidence="5 6">
    <name type="scientific">Daejeonella lutea</name>
    <dbReference type="NCBI Taxonomy" id="572036"/>
    <lineage>
        <taxon>Bacteria</taxon>
        <taxon>Pseudomonadati</taxon>
        <taxon>Bacteroidota</taxon>
        <taxon>Sphingobacteriia</taxon>
        <taxon>Sphingobacteriales</taxon>
        <taxon>Sphingobacteriaceae</taxon>
        <taxon>Daejeonella</taxon>
    </lineage>
</organism>
<feature type="domain" description="Tr-type G" evidence="4">
    <location>
        <begin position="2"/>
        <end position="198"/>
    </location>
</feature>
<dbReference type="NCBIfam" id="TIGR01394">
    <property type="entry name" value="TypA_BipA"/>
    <property type="match status" value="1"/>
</dbReference>
<keyword evidence="3" id="KW-0699">rRNA-binding</keyword>
<dbReference type="GO" id="GO:0005829">
    <property type="term" value="C:cytosol"/>
    <property type="evidence" value="ECO:0007669"/>
    <property type="project" value="TreeGrafter"/>
</dbReference>
<dbReference type="SUPFAM" id="SSF54980">
    <property type="entry name" value="EF-G C-terminal domain-like"/>
    <property type="match status" value="2"/>
</dbReference>
<dbReference type="Pfam" id="PF21018">
    <property type="entry name" value="BipA_C"/>
    <property type="match status" value="1"/>
</dbReference>
<dbReference type="Gene3D" id="2.40.30.10">
    <property type="entry name" value="Translation factors"/>
    <property type="match status" value="1"/>
</dbReference>
<evidence type="ECO:0000313" key="5">
    <source>
        <dbReference type="EMBL" id="SKB66938.1"/>
    </source>
</evidence>
<evidence type="ECO:0000256" key="1">
    <source>
        <dbReference type="ARBA" id="ARBA00023134"/>
    </source>
</evidence>
<dbReference type="GO" id="GO:0010467">
    <property type="term" value="P:gene expression"/>
    <property type="evidence" value="ECO:0007669"/>
    <property type="project" value="UniProtKB-ARBA"/>
</dbReference>
<comment type="subunit">
    <text evidence="3">Monomer.</text>
</comment>
<dbReference type="Gene3D" id="3.40.50.300">
    <property type="entry name" value="P-loop containing nucleotide triphosphate hydrolases"/>
    <property type="match status" value="1"/>
</dbReference>
<accession>A0A1T5D597</accession>
<dbReference type="Pfam" id="PF00679">
    <property type="entry name" value="EFG_C"/>
    <property type="match status" value="1"/>
</dbReference>
<dbReference type="Proteomes" id="UP000189981">
    <property type="component" value="Unassembled WGS sequence"/>
</dbReference>
<dbReference type="CDD" id="cd16263">
    <property type="entry name" value="BipA_III"/>
    <property type="match status" value="1"/>
</dbReference>
<keyword evidence="1 3" id="KW-0342">GTP-binding</keyword>
<dbReference type="PANTHER" id="PTHR42908">
    <property type="entry name" value="TRANSLATION ELONGATION FACTOR-RELATED"/>
    <property type="match status" value="1"/>
</dbReference>
<dbReference type="EC" id="3.6.5.-" evidence="3"/>
<dbReference type="GO" id="GO:0005525">
    <property type="term" value="F:GTP binding"/>
    <property type="evidence" value="ECO:0007669"/>
    <property type="project" value="UniProtKB-UniRule"/>
</dbReference>
<sequence>MQKIRNIAIIAHVDHGKTTLVDKILHQTNLFRDNQETGDLILDNNDLERERGITIVSKNVSVSYKGVKINIIDTPGHADFGGEVERVLKMADGVVLLVDAFEGAMPQTRFVTQKALSLGLKPVVIVNKVDKENCRPEEVYESVFELFFNLEATEDQLDFPVLYGSSKQGWMNTDWKVQTEDITPLLDTILEHIPPAPSFDGTLQMQITSLDYSSFVGRIAIGRVARGVIKENQPVSLVKRDGTIQKSRIKELYTFEGLGKVRVQEVSSGDICAVVGIDGFDIGDTIADFDKPEQLAVIKIDEPTMNMLFTINNSPMFGKEGKFVTSQRLRERLYKEMEKNLALKVVETESPDSYLVYGRGILHLSVLIETMRREGYELQVGQPQVIIKEIDGVKCEPIETLIVDVPAEVSGKVIELVTQRKGDLLVMEPKGDLQHLEFEIPARGIIGLRNNVLTATAGEAIMAHRFKAYEPWKGNIPGRLNGVLVSMEKGSTTAYSIDKLQDRGRFFVEPGVEVYEGQIMGEHIRDNDLVVNVVKGKALTNMRASGTDDNTRIATAIKFSLEEAMEYIQADEYIEITPKSMRLRKIYLSENERKINAKKFVNQ</sequence>
<dbReference type="InterPro" id="IPR042116">
    <property type="entry name" value="TypA/BipA_C"/>
</dbReference>
<dbReference type="PROSITE" id="PS51722">
    <property type="entry name" value="G_TR_2"/>
    <property type="match status" value="1"/>
</dbReference>
<dbReference type="FunFam" id="3.30.70.240:FF:000002">
    <property type="entry name" value="GTP-binding protein TypA"/>
    <property type="match status" value="1"/>
</dbReference>
<dbReference type="GO" id="GO:0019843">
    <property type="term" value="F:rRNA binding"/>
    <property type="evidence" value="ECO:0007669"/>
    <property type="project" value="UniProtKB-KW"/>
</dbReference>
<dbReference type="GO" id="GO:0000027">
    <property type="term" value="P:ribosomal large subunit assembly"/>
    <property type="evidence" value="ECO:0007669"/>
    <property type="project" value="UniProtKB-UniRule"/>
</dbReference>
<dbReference type="PROSITE" id="PS00301">
    <property type="entry name" value="G_TR_1"/>
    <property type="match status" value="1"/>
</dbReference>
<dbReference type="EMBL" id="FUYR01000002">
    <property type="protein sequence ID" value="SKB66938.1"/>
    <property type="molecule type" value="Genomic_DNA"/>
</dbReference>
<feature type="binding site" evidence="3">
    <location>
        <begin position="127"/>
        <end position="130"/>
    </location>
    <ligand>
        <name>GTP</name>
        <dbReference type="ChEBI" id="CHEBI:37565"/>
    </ligand>
</feature>
<dbReference type="Gene3D" id="2.40.50.250">
    <property type="entry name" value="bipa protein"/>
    <property type="match status" value="1"/>
</dbReference>
<dbReference type="CDD" id="cd03710">
    <property type="entry name" value="BipA_TypA_C"/>
    <property type="match status" value="1"/>
</dbReference>
<dbReference type="Pfam" id="PF03144">
    <property type="entry name" value="GTP_EFTU_D2"/>
    <property type="match status" value="1"/>
</dbReference>
<dbReference type="InterPro" id="IPR009000">
    <property type="entry name" value="Transl_B-barrel_sf"/>
</dbReference>
<dbReference type="InterPro" id="IPR047041">
    <property type="entry name" value="BipA_GTP-bd_dom"/>
</dbReference>
<dbReference type="SMART" id="SM00838">
    <property type="entry name" value="EFG_C"/>
    <property type="match status" value="1"/>
</dbReference>
<dbReference type="NCBIfam" id="TIGR00231">
    <property type="entry name" value="small_GTP"/>
    <property type="match status" value="1"/>
</dbReference>
<proteinExistence type="inferred from homology"/>
<dbReference type="InterPro" id="IPR000795">
    <property type="entry name" value="T_Tr_GTP-bd_dom"/>
</dbReference>
<comment type="subcellular location">
    <subcellularLocation>
        <location evidence="3">Cytoplasm</location>
    </subcellularLocation>
    <text evidence="3">Binds to ribosomes.</text>
</comment>
<comment type="function">
    <text evidence="3">A 50S ribosomal subunit assembly protein with GTPase activity, required for 50S subunit assembly at low temperatures, may also play a role in translation. Binds GTP and analogs. Binds the 70S ribosome between the 30S and 50S subunits, in a similar position as ribosome-bound EF-G; it contacts a number of ribosomal proteins, both rRNAs and the A-site tRNA.</text>
</comment>
<dbReference type="InterPro" id="IPR000640">
    <property type="entry name" value="EFG_V-like"/>
</dbReference>
<dbReference type="InterPro" id="IPR047043">
    <property type="entry name" value="BipA_III"/>
</dbReference>
<keyword evidence="3" id="KW-0694">RNA-binding</keyword>
<reference evidence="6" key="1">
    <citation type="submission" date="2017-02" db="EMBL/GenBank/DDBJ databases">
        <authorList>
            <person name="Varghese N."/>
            <person name="Submissions S."/>
        </authorList>
    </citation>
    <scope>NUCLEOTIDE SEQUENCE [LARGE SCALE GENOMIC DNA]</scope>
    <source>
        <strain evidence="6">DSM 22385</strain>
    </source>
</reference>
<keyword evidence="3" id="KW-0963">Cytoplasm</keyword>
<name>A0A1T5D597_9SPHI</name>
<dbReference type="InterPro" id="IPR004161">
    <property type="entry name" value="EFTu-like_2"/>
</dbReference>
<feature type="binding site" evidence="3">
    <location>
        <begin position="14"/>
        <end position="19"/>
    </location>
    <ligand>
        <name>GTP</name>
        <dbReference type="ChEBI" id="CHEBI:37565"/>
    </ligand>
</feature>
<dbReference type="RefSeq" id="WP_079702685.1">
    <property type="nucleotide sequence ID" value="NZ_FUYR01000002.1"/>
</dbReference>
<dbReference type="InterPro" id="IPR005225">
    <property type="entry name" value="Small_GTP-bd"/>
</dbReference>
<dbReference type="GO" id="GO:0043022">
    <property type="term" value="F:ribosome binding"/>
    <property type="evidence" value="ECO:0007669"/>
    <property type="project" value="UniProtKB-UniRule"/>
</dbReference>
<dbReference type="SUPFAM" id="SSF52540">
    <property type="entry name" value="P-loop containing nucleoside triphosphate hydrolases"/>
    <property type="match status" value="1"/>
</dbReference>
<dbReference type="InterPro" id="IPR048876">
    <property type="entry name" value="BipA_C"/>
</dbReference>
<dbReference type="GO" id="GO:1990904">
    <property type="term" value="C:ribonucleoprotein complex"/>
    <property type="evidence" value="ECO:0007669"/>
    <property type="project" value="TreeGrafter"/>
</dbReference>
<comment type="similarity">
    <text evidence="3">Belongs to the TRAFAC class translation factor GTPase superfamily. Classic translation factor GTPase family. BipA subfamily.</text>
</comment>
<dbReference type="STRING" id="572036.SAMN05661099_2160"/>
<comment type="catalytic activity">
    <reaction evidence="2 3">
        <text>GTP + H2O = GDP + phosphate + H(+)</text>
        <dbReference type="Rhea" id="RHEA:19669"/>
        <dbReference type="ChEBI" id="CHEBI:15377"/>
        <dbReference type="ChEBI" id="CHEBI:15378"/>
        <dbReference type="ChEBI" id="CHEBI:37565"/>
        <dbReference type="ChEBI" id="CHEBI:43474"/>
        <dbReference type="ChEBI" id="CHEBI:58189"/>
    </reaction>
</comment>
<dbReference type="SUPFAM" id="SSF50447">
    <property type="entry name" value="Translation proteins"/>
    <property type="match status" value="1"/>
</dbReference>
<dbReference type="AlphaFoldDB" id="A0A1T5D597"/>
<dbReference type="FunFam" id="2.40.50.250:FF:000001">
    <property type="entry name" value="GTP-binding protein TypA"/>
    <property type="match status" value="1"/>
</dbReference>
<dbReference type="Gene3D" id="3.30.70.240">
    <property type="match status" value="1"/>
</dbReference>
<dbReference type="Gene3D" id="3.30.70.870">
    <property type="entry name" value="Elongation Factor G (Translational Gtpase), domain 3"/>
    <property type="match status" value="1"/>
</dbReference>
<protein>
    <recommendedName>
        <fullName evidence="3">Large ribosomal subunit assembly factor BipA</fullName>
        <ecNumber evidence="3">3.6.5.-</ecNumber>
    </recommendedName>
    <alternativeName>
        <fullName evidence="3">GTP-binding protein BipA</fullName>
    </alternativeName>
</protein>
<dbReference type="OrthoDB" id="9801591at2"/>
<dbReference type="CDD" id="cd01891">
    <property type="entry name" value="TypA_BipA"/>
    <property type="match status" value="1"/>
</dbReference>
<dbReference type="FunFam" id="3.30.70.870:FF:000003">
    <property type="entry name" value="GTP-binding protein TypA"/>
    <property type="match status" value="1"/>
</dbReference>
<dbReference type="GO" id="GO:0009409">
    <property type="term" value="P:response to cold"/>
    <property type="evidence" value="ECO:0007669"/>
    <property type="project" value="UniProtKB-ARBA"/>
</dbReference>
<dbReference type="CDD" id="cd03691">
    <property type="entry name" value="BipA_TypA_II"/>
    <property type="match status" value="1"/>
</dbReference>
<dbReference type="HAMAP" id="MF_00849">
    <property type="entry name" value="BipA"/>
    <property type="match status" value="1"/>
</dbReference>
<dbReference type="InterPro" id="IPR006298">
    <property type="entry name" value="BipA"/>
</dbReference>
<evidence type="ECO:0000313" key="6">
    <source>
        <dbReference type="Proteomes" id="UP000189981"/>
    </source>
</evidence>
<dbReference type="InterPro" id="IPR047042">
    <property type="entry name" value="BipA_II"/>
</dbReference>
<dbReference type="InterPro" id="IPR027417">
    <property type="entry name" value="P-loop_NTPase"/>
</dbReference>
<dbReference type="InterPro" id="IPR035651">
    <property type="entry name" value="BipA_V"/>
</dbReference>
<dbReference type="Pfam" id="PF00009">
    <property type="entry name" value="GTP_EFTU"/>
    <property type="match status" value="1"/>
</dbReference>
<dbReference type="FunFam" id="3.40.50.300:FF:000055">
    <property type="entry name" value="GTP-binding protein TypA"/>
    <property type="match status" value="1"/>
</dbReference>
<evidence type="ECO:0000259" key="4">
    <source>
        <dbReference type="PROSITE" id="PS51722"/>
    </source>
</evidence>
<dbReference type="GO" id="GO:0000049">
    <property type="term" value="F:tRNA binding"/>
    <property type="evidence" value="ECO:0007669"/>
    <property type="project" value="UniProtKB-KW"/>
</dbReference>
<evidence type="ECO:0000256" key="3">
    <source>
        <dbReference type="HAMAP-Rule" id="MF_00849"/>
    </source>
</evidence>
<dbReference type="InterPro" id="IPR035647">
    <property type="entry name" value="EFG_III/V"/>
</dbReference>
<evidence type="ECO:0000256" key="2">
    <source>
        <dbReference type="ARBA" id="ARBA00048548"/>
    </source>
</evidence>
<dbReference type="InterPro" id="IPR031157">
    <property type="entry name" value="G_TR_CS"/>
</dbReference>
<dbReference type="PRINTS" id="PR00315">
    <property type="entry name" value="ELONGATNFCT"/>
</dbReference>
<keyword evidence="6" id="KW-1185">Reference proteome</keyword>
<gene>
    <name evidence="3" type="primary">bipA</name>
    <name evidence="5" type="ORF">SAMN05661099_2160</name>
</gene>
<keyword evidence="3" id="KW-0690">Ribosome biogenesis</keyword>
<dbReference type="GO" id="GO:0003924">
    <property type="term" value="F:GTPase activity"/>
    <property type="evidence" value="ECO:0007669"/>
    <property type="project" value="UniProtKB-UniRule"/>
</dbReference>
<keyword evidence="3" id="KW-0820">tRNA-binding</keyword>
<keyword evidence="3" id="KW-0547">Nucleotide-binding</keyword>